<feature type="domain" description="Prepilin type IV endopeptidase peptidase" evidence="8">
    <location>
        <begin position="105"/>
        <end position="209"/>
    </location>
</feature>
<dbReference type="InterPro" id="IPR000045">
    <property type="entry name" value="Prepilin_IV_endopep_pep"/>
</dbReference>
<accession>A0A514LGR0</accession>
<feature type="transmembrane region" description="Helical" evidence="7">
    <location>
        <begin position="125"/>
        <end position="142"/>
    </location>
</feature>
<dbReference type="EMBL" id="CP035485">
    <property type="protein sequence ID" value="QDI91036.1"/>
    <property type="molecule type" value="Genomic_DNA"/>
</dbReference>
<dbReference type="Pfam" id="PF06750">
    <property type="entry name" value="A24_N_bact"/>
    <property type="match status" value="1"/>
</dbReference>
<evidence type="ECO:0000259" key="8">
    <source>
        <dbReference type="Pfam" id="PF01478"/>
    </source>
</evidence>
<dbReference type="GO" id="GO:0006465">
    <property type="term" value="P:signal peptide processing"/>
    <property type="evidence" value="ECO:0007669"/>
    <property type="project" value="TreeGrafter"/>
</dbReference>
<comment type="subcellular location">
    <subcellularLocation>
        <location evidence="1">Cell membrane</location>
        <topology evidence="1">Multi-pass membrane protein</topology>
    </subcellularLocation>
</comment>
<keyword evidence="5 7" id="KW-1133">Transmembrane helix</keyword>
<evidence type="ECO:0000256" key="6">
    <source>
        <dbReference type="ARBA" id="ARBA00023136"/>
    </source>
</evidence>
<feature type="transmembrane region" description="Helical" evidence="7">
    <location>
        <begin position="100"/>
        <end position="118"/>
    </location>
</feature>
<name>A0A514LGR0_9BACI</name>
<gene>
    <name evidence="10" type="ORF">EPH95_07440</name>
</gene>
<dbReference type="AlphaFoldDB" id="A0A514LGR0"/>
<feature type="transmembrane region" description="Helical" evidence="7">
    <location>
        <begin position="6"/>
        <end position="26"/>
    </location>
</feature>
<evidence type="ECO:0000256" key="7">
    <source>
        <dbReference type="SAM" id="Phobius"/>
    </source>
</evidence>
<keyword evidence="11" id="KW-1185">Reference proteome</keyword>
<feature type="transmembrane region" description="Helical" evidence="7">
    <location>
        <begin position="225"/>
        <end position="247"/>
    </location>
</feature>
<keyword evidence="6 7" id="KW-0472">Membrane</keyword>
<dbReference type="Pfam" id="PF01478">
    <property type="entry name" value="Peptidase_A24"/>
    <property type="match status" value="1"/>
</dbReference>
<dbReference type="GO" id="GO:0005886">
    <property type="term" value="C:plasma membrane"/>
    <property type="evidence" value="ECO:0007669"/>
    <property type="project" value="UniProtKB-SubCell"/>
</dbReference>
<dbReference type="Gene3D" id="1.20.120.1220">
    <property type="match status" value="1"/>
</dbReference>
<dbReference type="PANTHER" id="PTHR30487:SF0">
    <property type="entry name" value="PREPILIN LEADER PEPTIDASE_N-METHYLTRANSFERASE-RELATED"/>
    <property type="match status" value="1"/>
</dbReference>
<evidence type="ECO:0000259" key="9">
    <source>
        <dbReference type="Pfam" id="PF06750"/>
    </source>
</evidence>
<evidence type="ECO:0000256" key="1">
    <source>
        <dbReference type="ARBA" id="ARBA00004651"/>
    </source>
</evidence>
<evidence type="ECO:0000256" key="2">
    <source>
        <dbReference type="ARBA" id="ARBA00005801"/>
    </source>
</evidence>
<reference evidence="11" key="1">
    <citation type="submission" date="2019-01" db="EMBL/GenBank/DDBJ databases">
        <title>Genomic analysis of Salicibibacter sp. NKC3-5.</title>
        <authorList>
            <person name="Oh Y.J."/>
        </authorList>
    </citation>
    <scope>NUCLEOTIDE SEQUENCE [LARGE SCALE GENOMIC DNA]</scope>
    <source>
        <strain evidence="11">NKC3-5</strain>
    </source>
</reference>
<dbReference type="GO" id="GO:0004190">
    <property type="term" value="F:aspartic-type endopeptidase activity"/>
    <property type="evidence" value="ECO:0007669"/>
    <property type="project" value="InterPro"/>
</dbReference>
<dbReference type="Proteomes" id="UP000319756">
    <property type="component" value="Chromosome"/>
</dbReference>
<protein>
    <submittedName>
        <fullName evidence="10">Prepilin peptidase</fullName>
    </submittedName>
</protein>
<evidence type="ECO:0000256" key="4">
    <source>
        <dbReference type="ARBA" id="ARBA00022692"/>
    </source>
</evidence>
<organism evidence="10 11">
    <name type="scientific">Salicibibacter halophilus</name>
    <dbReference type="NCBI Taxonomy" id="2502791"/>
    <lineage>
        <taxon>Bacteria</taxon>
        <taxon>Bacillati</taxon>
        <taxon>Bacillota</taxon>
        <taxon>Bacilli</taxon>
        <taxon>Bacillales</taxon>
        <taxon>Bacillaceae</taxon>
        <taxon>Salicibibacter</taxon>
    </lineage>
</organism>
<keyword evidence="3" id="KW-1003">Cell membrane</keyword>
<evidence type="ECO:0000313" key="11">
    <source>
        <dbReference type="Proteomes" id="UP000319756"/>
    </source>
</evidence>
<dbReference type="PANTHER" id="PTHR30487">
    <property type="entry name" value="TYPE 4 PREPILIN-LIKE PROTEINS LEADER PEPTIDE-PROCESSING ENZYME"/>
    <property type="match status" value="1"/>
</dbReference>
<evidence type="ECO:0000256" key="3">
    <source>
        <dbReference type="ARBA" id="ARBA00022475"/>
    </source>
</evidence>
<dbReference type="InterPro" id="IPR010627">
    <property type="entry name" value="Prepilin_pept_A24_N"/>
</dbReference>
<evidence type="ECO:0000313" key="10">
    <source>
        <dbReference type="EMBL" id="QDI91036.1"/>
    </source>
</evidence>
<keyword evidence="4 7" id="KW-0812">Transmembrane</keyword>
<sequence>MLSELIVMLMLGLVFGSFFQVVAVRVPAGKPIAWSRSVCPNCKTTLQARDLFPVFSFLSTMGKCRYCSARISAQYVIVELATAFLFILIYVRFYPLSVEMIAALLVLSLAVIVTITDLRYMRIPNAILLFFAILFVLIRLFIDPLEPWWSPFLAAAISYIILYFILRASGGGIGGGDVKFFAVLGLAFGMWDLLLVFFLSTFFGTLIGLLALVNGRLKTGQAFPFAPSIALAVVIVLLFGDAIWRFYPML</sequence>
<feature type="transmembrane region" description="Helical" evidence="7">
    <location>
        <begin position="180"/>
        <end position="213"/>
    </location>
</feature>
<feature type="domain" description="Prepilin peptidase A24 N-terminal" evidence="9">
    <location>
        <begin position="11"/>
        <end position="93"/>
    </location>
</feature>
<dbReference type="InterPro" id="IPR050882">
    <property type="entry name" value="Prepilin_peptidase/N-MTase"/>
</dbReference>
<dbReference type="KEGG" id="sale:EPH95_07440"/>
<feature type="transmembrane region" description="Helical" evidence="7">
    <location>
        <begin position="75"/>
        <end position="94"/>
    </location>
</feature>
<comment type="similarity">
    <text evidence="2">Belongs to the peptidase A24 family.</text>
</comment>
<proteinExistence type="inferred from homology"/>
<feature type="transmembrane region" description="Helical" evidence="7">
    <location>
        <begin position="148"/>
        <end position="168"/>
    </location>
</feature>
<evidence type="ECO:0000256" key="5">
    <source>
        <dbReference type="ARBA" id="ARBA00022989"/>
    </source>
</evidence>